<organism evidence="1 2">
    <name type="scientific">Ehrlichia japonica</name>
    <dbReference type="NCBI Taxonomy" id="391036"/>
    <lineage>
        <taxon>Bacteria</taxon>
        <taxon>Pseudomonadati</taxon>
        <taxon>Pseudomonadota</taxon>
        <taxon>Alphaproteobacteria</taxon>
        <taxon>Rickettsiales</taxon>
        <taxon>Anaplasmataceae</taxon>
        <taxon>Ehrlichia</taxon>
    </lineage>
</organism>
<dbReference type="EMBL" id="CP007474">
    <property type="protein sequence ID" value="AHX04611.1"/>
    <property type="molecule type" value="Genomic_DNA"/>
</dbReference>
<dbReference type="AlphaFoldDB" id="X5GKF4"/>
<dbReference type="STRING" id="391036.EHF_0321"/>
<evidence type="ECO:0000313" key="1">
    <source>
        <dbReference type="EMBL" id="AHX04611.1"/>
    </source>
</evidence>
<name>X5GKF4_9RICK</name>
<dbReference type="KEGG" id="ehh:EHF_0321"/>
<protein>
    <submittedName>
        <fullName evidence="1">Uncharacterized protein</fullName>
    </submittedName>
</protein>
<proteinExistence type="predicted"/>
<dbReference type="HOGENOM" id="CLU_3061104_0_0_5"/>
<gene>
    <name evidence="1" type="ORF">EHF_0321</name>
</gene>
<reference evidence="1 2" key="1">
    <citation type="submission" date="2014-03" db="EMBL/GenBank/DDBJ databases">
        <title>Sequencing and Comparison of Genomes and Transcriptome Profiles of Human Ehrlichiosis Agents.</title>
        <authorList>
            <person name="Lin M."/>
            <person name="Daugherty S.C."/>
            <person name="Nagaraj S."/>
            <person name="Cheng Z."/>
            <person name="Xiong Q."/>
            <person name="Lin F.-Y."/>
            <person name="Sengamalay N."/>
            <person name="Ott S."/>
            <person name="Godinez A."/>
            <person name="Tallon L.J."/>
            <person name="Sadzewicz L."/>
            <person name="Fraser C.M."/>
            <person name="Dunning Hotopp J.C."/>
            <person name="Rikihisa Y."/>
        </authorList>
    </citation>
    <scope>NUCLEOTIDE SEQUENCE [LARGE SCALE GENOMIC DNA]</scope>
    <source>
        <strain evidence="1 2">HF</strain>
    </source>
</reference>
<evidence type="ECO:0000313" key="2">
    <source>
        <dbReference type="Proteomes" id="UP000023762"/>
    </source>
</evidence>
<sequence>MIFHTSYGNNAFLYIEVMLYLIRYNDWYHVKILLEKFVKRVRVMHILINANLG</sequence>
<keyword evidence="2" id="KW-1185">Reference proteome</keyword>
<dbReference type="Proteomes" id="UP000023762">
    <property type="component" value="Chromosome"/>
</dbReference>
<accession>X5GKF4</accession>